<comment type="function">
    <text evidence="2">Catalyzes the ATP-dependent phosphorylation of thiamine-monophosphate (TMP) to form thiamine-pyrophosphate (TPP), the active form of vitamin B1.</text>
</comment>
<dbReference type="Pfam" id="PF00586">
    <property type="entry name" value="AIRS"/>
    <property type="match status" value="1"/>
</dbReference>
<feature type="binding site" evidence="2">
    <location>
        <begin position="114"/>
        <end position="115"/>
    </location>
    <ligand>
        <name>ATP</name>
        <dbReference type="ChEBI" id="CHEBI:30616"/>
    </ligand>
</feature>
<dbReference type="SUPFAM" id="SSF55326">
    <property type="entry name" value="PurM N-terminal domain-like"/>
    <property type="match status" value="1"/>
</dbReference>
<dbReference type="EC" id="2.7.4.16" evidence="2"/>
<sequence length="283" mass="31726">MDLERIFLQILEQSGITFGLGDDGVVLPCFKNPIYMLDLFTEGVHFKREWFTLEQIGYKALAVNISDAIALCAVPKYALLGLQLPENFSPLEIKELVLGLQKACQEFKIQIVGGDTIVSKSLSLAITLLASSAKPLLRQKMRLGDLLVHTGRLGESDKALQTLLRGGRVAGHSKFYKPVLKNLAPFMQTIRPLLHAGLDISDGLLAECNRLSQLNQLHCKLINPHQRAFLSGEEYEMLLCLPARNKHALIQRAKKHRIKLSFIGRVIRGKSHYKAKIWHKATK</sequence>
<evidence type="ECO:0000313" key="4">
    <source>
        <dbReference type="EMBL" id="BCD45200.1"/>
    </source>
</evidence>
<feature type="binding site" evidence="2">
    <location>
        <position position="67"/>
    </location>
    <ligand>
        <name>Mg(2+)</name>
        <dbReference type="ChEBI" id="CHEBI:18420"/>
        <label>2</label>
    </ligand>
</feature>
<dbReference type="PIRSF" id="PIRSF005303">
    <property type="entry name" value="Thiam_monoph_kin"/>
    <property type="match status" value="1"/>
</dbReference>
<dbReference type="InterPro" id="IPR036921">
    <property type="entry name" value="PurM-like_N_sf"/>
</dbReference>
<feature type="binding site" evidence="2">
    <location>
        <position position="115"/>
    </location>
    <ligand>
        <name>Mg(2+)</name>
        <dbReference type="ChEBI" id="CHEBI:18420"/>
        <label>1</label>
    </ligand>
</feature>
<keyword evidence="2" id="KW-0479">Metal-binding</keyword>
<feature type="binding site" evidence="2">
    <location>
        <position position="199"/>
    </location>
    <ligand>
        <name>Mg(2+)</name>
        <dbReference type="ChEBI" id="CHEBI:18420"/>
        <label>3</label>
    </ligand>
</feature>
<dbReference type="InterPro" id="IPR006283">
    <property type="entry name" value="ThiL-like"/>
</dbReference>
<evidence type="ECO:0000313" key="6">
    <source>
        <dbReference type="Proteomes" id="UP000317935"/>
    </source>
</evidence>
<feature type="binding site" evidence="2">
    <location>
        <position position="23"/>
    </location>
    <ligand>
        <name>Mg(2+)</name>
        <dbReference type="ChEBI" id="CHEBI:18420"/>
        <label>3</label>
    </ligand>
</feature>
<keyword evidence="2" id="KW-0547">Nucleotide-binding</keyword>
<keyword evidence="1 2" id="KW-0784">Thiamine biosynthesis</keyword>
<evidence type="ECO:0000256" key="1">
    <source>
        <dbReference type="ARBA" id="ARBA00022977"/>
    </source>
</evidence>
<comment type="catalytic activity">
    <reaction evidence="2">
        <text>thiamine phosphate + ATP = thiamine diphosphate + ADP</text>
        <dbReference type="Rhea" id="RHEA:15913"/>
        <dbReference type="ChEBI" id="CHEBI:30616"/>
        <dbReference type="ChEBI" id="CHEBI:37575"/>
        <dbReference type="ChEBI" id="CHEBI:58937"/>
        <dbReference type="ChEBI" id="CHEBI:456216"/>
        <dbReference type="EC" id="2.7.4.16"/>
    </reaction>
</comment>
<dbReference type="OrthoDB" id="9802811at2"/>
<feature type="binding site" evidence="2">
    <location>
        <position position="202"/>
    </location>
    <ligand>
        <name>Mg(2+)</name>
        <dbReference type="ChEBI" id="CHEBI:18420"/>
        <label>5</label>
    </ligand>
</feature>
<dbReference type="Gene3D" id="3.30.1330.10">
    <property type="entry name" value="PurM-like, N-terminal domain"/>
    <property type="match status" value="1"/>
</dbReference>
<dbReference type="GO" id="GO:0000287">
    <property type="term" value="F:magnesium ion binding"/>
    <property type="evidence" value="ECO:0007669"/>
    <property type="project" value="UniProtKB-UniRule"/>
</dbReference>
<keyword evidence="2 5" id="KW-0418">Kinase</keyword>
<dbReference type="GO" id="GO:0009229">
    <property type="term" value="P:thiamine diphosphate biosynthetic process"/>
    <property type="evidence" value="ECO:0007669"/>
    <property type="project" value="UniProtKB-UniRule"/>
</dbReference>
<gene>
    <name evidence="2 5" type="primary">thiL</name>
    <name evidence="4" type="ORF">NHP190020_02390</name>
    <name evidence="5" type="ORF">SNTW_02750</name>
</gene>
<keyword evidence="2" id="KW-0067">ATP-binding</keyword>
<feature type="binding site" evidence="2">
    <location>
        <position position="67"/>
    </location>
    <ligand>
        <name>Mg(2+)</name>
        <dbReference type="ChEBI" id="CHEBI:18420"/>
        <label>4</label>
    </ligand>
</feature>
<dbReference type="NCBIfam" id="NF004354">
    <property type="entry name" value="PRK05731.2-3"/>
    <property type="match status" value="1"/>
</dbReference>
<accession>A0A6J4CYQ5</accession>
<comment type="caution">
    <text evidence="2">Lacks conserved residue(s) required for the propagation of feature annotation.</text>
</comment>
<dbReference type="GO" id="GO:0005524">
    <property type="term" value="F:ATP binding"/>
    <property type="evidence" value="ECO:0007669"/>
    <property type="project" value="UniProtKB-UniRule"/>
</dbReference>
<dbReference type="PANTHER" id="PTHR30270">
    <property type="entry name" value="THIAMINE-MONOPHOSPHATE KINASE"/>
    <property type="match status" value="1"/>
</dbReference>
<feature type="binding site" evidence="2">
    <location>
        <position position="38"/>
    </location>
    <ligand>
        <name>Mg(2+)</name>
        <dbReference type="ChEBI" id="CHEBI:18420"/>
        <label>2</label>
    </ligand>
</feature>
<comment type="pathway">
    <text evidence="2">Cofactor biosynthesis; thiamine diphosphate biosynthesis; thiamine diphosphate from thiamine phosphate: step 1/1.</text>
</comment>
<keyword evidence="2" id="KW-0460">Magnesium</keyword>
<feature type="binding site" evidence="2">
    <location>
        <position position="45"/>
    </location>
    <ligand>
        <name>substrate</name>
    </ligand>
</feature>
<dbReference type="RefSeq" id="WP_050780155.1">
    <property type="nucleotide sequence ID" value="NZ_AP019774.1"/>
</dbReference>
<keyword evidence="7" id="KW-1185">Reference proteome</keyword>
<feature type="binding site" evidence="2">
    <location>
        <position position="67"/>
    </location>
    <ligand>
        <name>Mg(2+)</name>
        <dbReference type="ChEBI" id="CHEBI:18420"/>
        <label>3</label>
    </ligand>
</feature>
<evidence type="ECO:0000259" key="3">
    <source>
        <dbReference type="Pfam" id="PF00586"/>
    </source>
</evidence>
<dbReference type="EMBL" id="AP019774">
    <property type="protein sequence ID" value="BCD69630.1"/>
    <property type="molecule type" value="Genomic_DNA"/>
</dbReference>
<dbReference type="InterPro" id="IPR036676">
    <property type="entry name" value="PurM-like_C_sf"/>
</dbReference>
<dbReference type="HAMAP" id="MF_02128">
    <property type="entry name" value="TMP_kinase"/>
    <property type="match status" value="1"/>
</dbReference>
<dbReference type="AlphaFoldDB" id="A0A6J4CYQ5"/>
<reference evidence="4 7" key="2">
    <citation type="submission" date="2020-04" db="EMBL/GenBank/DDBJ databases">
        <title>Genomic analysis of gastric non-Helicobacter pylori Helicobacters isolated in Japan.</title>
        <authorList>
            <person name="Suzuki M."/>
            <person name="Rimbara E."/>
        </authorList>
    </citation>
    <scope>NUCLEOTIDE SEQUENCE [LARGE SCALE GENOMIC DNA]</scope>
    <source>
        <strain evidence="4 7">NHP19-0020</strain>
    </source>
</reference>
<feature type="binding site" evidence="2">
    <location>
        <position position="201"/>
    </location>
    <ligand>
        <name>ATP</name>
        <dbReference type="ChEBI" id="CHEBI:30616"/>
    </ligand>
</feature>
<protein>
    <recommendedName>
        <fullName evidence="2">Thiamine-monophosphate kinase</fullName>
        <shortName evidence="2">TMP kinase</shortName>
        <shortName evidence="2">Thiamine-phosphate kinase</shortName>
        <ecNumber evidence="2">2.7.4.16</ecNumber>
    </recommendedName>
</protein>
<feature type="binding site" evidence="2">
    <location>
        <position position="38"/>
    </location>
    <ligand>
        <name>Mg(2+)</name>
        <dbReference type="ChEBI" id="CHEBI:18420"/>
        <label>1</label>
    </ligand>
</feature>
<organism evidence="5 6">
    <name type="scientific">Helicobacter suis</name>
    <dbReference type="NCBI Taxonomy" id="104628"/>
    <lineage>
        <taxon>Bacteria</taxon>
        <taxon>Pseudomonadati</taxon>
        <taxon>Campylobacterota</taxon>
        <taxon>Epsilonproteobacteria</taxon>
        <taxon>Campylobacterales</taxon>
        <taxon>Helicobacteraceae</taxon>
        <taxon>Helicobacter</taxon>
    </lineage>
</organism>
<dbReference type="EMBL" id="AP023036">
    <property type="protein sequence ID" value="BCD45200.1"/>
    <property type="molecule type" value="Genomic_DNA"/>
</dbReference>
<dbReference type="PANTHER" id="PTHR30270:SF0">
    <property type="entry name" value="THIAMINE-MONOPHOSPHATE KINASE"/>
    <property type="match status" value="1"/>
</dbReference>
<dbReference type="GO" id="GO:0009030">
    <property type="term" value="F:thiamine-phosphate kinase activity"/>
    <property type="evidence" value="ECO:0007669"/>
    <property type="project" value="UniProtKB-UniRule"/>
</dbReference>
<comment type="similarity">
    <text evidence="2">Belongs to the thiamine-monophosphate kinase family.</text>
</comment>
<dbReference type="Gene3D" id="3.90.650.10">
    <property type="entry name" value="PurM-like C-terminal domain"/>
    <property type="match status" value="1"/>
</dbReference>
<proteinExistence type="inferred from homology"/>
<dbReference type="GO" id="GO:0009228">
    <property type="term" value="P:thiamine biosynthetic process"/>
    <property type="evidence" value="ECO:0007669"/>
    <property type="project" value="UniProtKB-KW"/>
</dbReference>
<dbReference type="InterPro" id="IPR016188">
    <property type="entry name" value="PurM-like_N"/>
</dbReference>
<dbReference type="Proteomes" id="UP000317935">
    <property type="component" value="Chromosome"/>
</dbReference>
<feature type="binding site" evidence="2">
    <location>
        <position position="23"/>
    </location>
    <ligand>
        <name>Mg(2+)</name>
        <dbReference type="ChEBI" id="CHEBI:18420"/>
        <label>4</label>
    </ligand>
</feature>
<evidence type="ECO:0000313" key="7">
    <source>
        <dbReference type="Proteomes" id="UP000509742"/>
    </source>
</evidence>
<feature type="binding site" evidence="2">
    <location>
        <position position="138"/>
    </location>
    <ligand>
        <name>ATP</name>
        <dbReference type="ChEBI" id="CHEBI:30616"/>
    </ligand>
</feature>
<dbReference type="Proteomes" id="UP000509742">
    <property type="component" value="Chromosome"/>
</dbReference>
<evidence type="ECO:0000313" key="5">
    <source>
        <dbReference type="EMBL" id="BCD69630.1"/>
    </source>
</evidence>
<dbReference type="SUPFAM" id="SSF56042">
    <property type="entry name" value="PurM C-terminal domain-like"/>
    <property type="match status" value="1"/>
</dbReference>
<keyword evidence="2" id="KW-0808">Transferase</keyword>
<comment type="miscellaneous">
    <text evidence="2">Reaction mechanism of ThiL seems to utilize a direct, inline transfer of the gamma-phosphate of ATP to TMP rather than a phosphorylated enzyme intermediate.</text>
</comment>
<evidence type="ECO:0000256" key="2">
    <source>
        <dbReference type="HAMAP-Rule" id="MF_02128"/>
    </source>
</evidence>
<dbReference type="CDD" id="cd02194">
    <property type="entry name" value="ThiL"/>
    <property type="match status" value="1"/>
</dbReference>
<name>A0A6J4CYQ5_9HELI</name>
<feature type="domain" description="PurM-like N-terminal" evidence="3">
    <location>
        <begin position="22"/>
        <end position="127"/>
    </location>
</feature>
<feature type="binding site" evidence="2">
    <location>
        <position position="233"/>
    </location>
    <ligand>
        <name>substrate</name>
    </ligand>
</feature>
<reference evidence="5 6" key="1">
    <citation type="submission" date="2019-06" db="EMBL/GenBank/DDBJ databases">
        <title>Complete genome sequence of Helicobacter suis SNTW101c.</title>
        <authorList>
            <person name="Rimbara E."/>
            <person name="Suzuki M."/>
            <person name="Matsui H."/>
            <person name="Nakamura M."/>
            <person name="Mori S."/>
            <person name="Shibayama K."/>
        </authorList>
    </citation>
    <scope>NUCLEOTIDE SEQUENCE [LARGE SCALE GENOMIC DNA]</scope>
    <source>
        <strain evidence="5 6">SNTW101c</strain>
    </source>
</reference>
<dbReference type="UniPathway" id="UPA00060">
    <property type="reaction ID" value="UER00142"/>
</dbReference>